<keyword evidence="1" id="KW-0472">Membrane</keyword>
<reference evidence="2" key="1">
    <citation type="submission" date="2019-11" db="EMBL/GenBank/DDBJ databases">
        <title>Leishmania tarentolae CDS.</title>
        <authorList>
            <person name="Goto Y."/>
            <person name="Yamagishi J."/>
        </authorList>
    </citation>
    <scope>NUCLEOTIDE SEQUENCE [LARGE SCALE GENOMIC DNA]</scope>
    <source>
        <strain evidence="2">Parrot Tar II</strain>
    </source>
</reference>
<evidence type="ECO:0000256" key="1">
    <source>
        <dbReference type="SAM" id="Phobius"/>
    </source>
</evidence>
<comment type="caution">
    <text evidence="2">The sequence shown here is derived from an EMBL/GenBank/DDBJ whole genome shotgun (WGS) entry which is preliminary data.</text>
</comment>
<feature type="transmembrane region" description="Helical" evidence="1">
    <location>
        <begin position="118"/>
        <end position="138"/>
    </location>
</feature>
<dbReference type="Proteomes" id="UP000419144">
    <property type="component" value="Unassembled WGS sequence"/>
</dbReference>
<keyword evidence="1" id="KW-0812">Transmembrane</keyword>
<gene>
    <name evidence="2" type="ORF">LtaPh_1910000</name>
</gene>
<evidence type="ECO:0000313" key="3">
    <source>
        <dbReference type="Proteomes" id="UP000419144"/>
    </source>
</evidence>
<sequence length="144" mass="16510">MCFRMPHSHFLTTSATSNCRLRTASPPPLLHFLMRTLACLHKMDMRQRVDTQDSGGGGVFDTHEKLRQANSEKLQNLLNRTAHRTTAARDGEAQRVKKSASLTGDYLDFQNDEFTDKWINVGMGLMVAVALFLFYVLWFTDWVR</sequence>
<proteinExistence type="predicted"/>
<keyword evidence="1" id="KW-1133">Transmembrane helix</keyword>
<dbReference type="VEuPathDB" id="TriTrypDB:LtaPh_1910000"/>
<dbReference type="EMBL" id="BLBS01000024">
    <property type="protein sequence ID" value="GET87998.1"/>
    <property type="molecule type" value="Genomic_DNA"/>
</dbReference>
<dbReference type="AlphaFoldDB" id="A0A640KFC7"/>
<keyword evidence="3" id="KW-1185">Reference proteome</keyword>
<name>A0A640KFC7_LEITA</name>
<protein>
    <submittedName>
        <fullName evidence="2">Uncharacterized protein</fullName>
    </submittedName>
</protein>
<organism evidence="2 3">
    <name type="scientific">Leishmania tarentolae</name>
    <name type="common">Sauroleishmania tarentolae</name>
    <dbReference type="NCBI Taxonomy" id="5689"/>
    <lineage>
        <taxon>Eukaryota</taxon>
        <taxon>Discoba</taxon>
        <taxon>Euglenozoa</taxon>
        <taxon>Kinetoplastea</taxon>
        <taxon>Metakinetoplastina</taxon>
        <taxon>Trypanosomatida</taxon>
        <taxon>Trypanosomatidae</taxon>
        <taxon>Leishmaniinae</taxon>
        <taxon>Leishmania</taxon>
        <taxon>lizard Leishmania</taxon>
    </lineage>
</organism>
<accession>A0A640KFC7</accession>
<evidence type="ECO:0000313" key="2">
    <source>
        <dbReference type="EMBL" id="GET87998.1"/>
    </source>
</evidence>
<dbReference type="OrthoDB" id="272125at2759"/>